<evidence type="ECO:0000256" key="1">
    <source>
        <dbReference type="PROSITE-ProRule" id="PRU00169"/>
    </source>
</evidence>
<keyword evidence="4" id="KW-1185">Reference proteome</keyword>
<dbReference type="GO" id="GO:0000160">
    <property type="term" value="P:phosphorelay signal transduction system"/>
    <property type="evidence" value="ECO:0007669"/>
    <property type="project" value="InterPro"/>
</dbReference>
<dbReference type="Gene3D" id="3.40.50.2300">
    <property type="match status" value="1"/>
</dbReference>
<evidence type="ECO:0000313" key="3">
    <source>
        <dbReference type="EMBL" id="GEP56542.1"/>
    </source>
</evidence>
<feature type="modified residue" description="4-aspartylphosphate" evidence="1">
    <location>
        <position position="61"/>
    </location>
</feature>
<proteinExistence type="predicted"/>
<reference evidence="3 4" key="1">
    <citation type="submission" date="2019-07" db="EMBL/GenBank/DDBJ databases">
        <title>Whole genome shotgun sequence of Reyranella soli NBRC 108950.</title>
        <authorList>
            <person name="Hosoyama A."/>
            <person name="Uohara A."/>
            <person name="Ohji S."/>
            <person name="Ichikawa N."/>
        </authorList>
    </citation>
    <scope>NUCLEOTIDE SEQUENCE [LARGE SCALE GENOMIC DNA]</scope>
    <source>
        <strain evidence="3 4">NBRC 108950</strain>
    </source>
</reference>
<gene>
    <name evidence="3" type="ORF">RSO01_37080</name>
</gene>
<organism evidence="3 4">
    <name type="scientific">Reyranella soli</name>
    <dbReference type="NCBI Taxonomy" id="1230389"/>
    <lineage>
        <taxon>Bacteria</taxon>
        <taxon>Pseudomonadati</taxon>
        <taxon>Pseudomonadota</taxon>
        <taxon>Alphaproteobacteria</taxon>
        <taxon>Hyphomicrobiales</taxon>
        <taxon>Reyranellaceae</taxon>
        <taxon>Reyranella</taxon>
    </lineage>
</organism>
<evidence type="ECO:0000259" key="2">
    <source>
        <dbReference type="PROSITE" id="PS50110"/>
    </source>
</evidence>
<accession>A0A512NC82</accession>
<dbReference type="EMBL" id="BKAJ01000066">
    <property type="protein sequence ID" value="GEP56542.1"/>
    <property type="molecule type" value="Genomic_DNA"/>
</dbReference>
<dbReference type="InterPro" id="IPR011006">
    <property type="entry name" value="CheY-like_superfamily"/>
</dbReference>
<name>A0A512NC82_9HYPH</name>
<comment type="caution">
    <text evidence="3">The sequence shown here is derived from an EMBL/GenBank/DDBJ whole genome shotgun (WGS) entry which is preliminary data.</text>
</comment>
<dbReference type="OrthoDB" id="582170at2"/>
<dbReference type="SMART" id="SM00448">
    <property type="entry name" value="REC"/>
    <property type="match status" value="1"/>
</dbReference>
<dbReference type="Proteomes" id="UP000321058">
    <property type="component" value="Unassembled WGS sequence"/>
</dbReference>
<protein>
    <recommendedName>
        <fullName evidence="2">Response regulatory domain-containing protein</fullName>
    </recommendedName>
</protein>
<feature type="domain" description="Response regulatory" evidence="2">
    <location>
        <begin position="11"/>
        <end position="122"/>
    </location>
</feature>
<keyword evidence="1" id="KW-0597">Phosphoprotein</keyword>
<dbReference type="AlphaFoldDB" id="A0A512NC82"/>
<dbReference type="InterPro" id="IPR001789">
    <property type="entry name" value="Sig_transdc_resp-reg_receiver"/>
</dbReference>
<dbReference type="SUPFAM" id="SSF52172">
    <property type="entry name" value="CheY-like"/>
    <property type="match status" value="1"/>
</dbReference>
<dbReference type="Pfam" id="PF00072">
    <property type="entry name" value="Response_reg"/>
    <property type="match status" value="1"/>
</dbReference>
<dbReference type="RefSeq" id="WP_147150621.1">
    <property type="nucleotide sequence ID" value="NZ_BKAJ01000066.1"/>
</dbReference>
<evidence type="ECO:0000313" key="4">
    <source>
        <dbReference type="Proteomes" id="UP000321058"/>
    </source>
</evidence>
<sequence length="162" mass="17645">MLAPRLLEGLRILVVEDNLLLAEVTRLLLEDSGCEVVGPAGRLRRGLKLAREEAIDGAILDINLHGEMSFPIAEVLSARGVPFVFVTGYEDRSIVPMAFRSAPRLDKPVTDEQLLEVMIATFTGKRTESDPQADMILSAGHAVGERSLRAGEGAARGTRIRR</sequence>
<dbReference type="PROSITE" id="PS50110">
    <property type="entry name" value="RESPONSE_REGULATORY"/>
    <property type="match status" value="1"/>
</dbReference>